<dbReference type="Proteomes" id="UP000249008">
    <property type="component" value="Chromosome 1"/>
</dbReference>
<evidence type="ECO:0000313" key="4">
    <source>
        <dbReference type="EMBL" id="SQI99520.1"/>
    </source>
</evidence>
<feature type="signal peptide" evidence="2">
    <location>
        <begin position="1"/>
        <end position="29"/>
    </location>
</feature>
<dbReference type="InterPro" id="IPR016130">
    <property type="entry name" value="Tyr_Pase_AS"/>
</dbReference>
<comment type="similarity">
    <text evidence="1">Belongs to the protein-tyrosine phosphatase family.</text>
</comment>
<feature type="chain" id="PRO_5043768861" evidence="2">
    <location>
        <begin position="30"/>
        <end position="204"/>
    </location>
</feature>
<evidence type="ECO:0000256" key="1">
    <source>
        <dbReference type="ARBA" id="ARBA00009580"/>
    </source>
</evidence>
<dbReference type="SUPFAM" id="SSF52799">
    <property type="entry name" value="(Phosphotyrosine protein) phosphatases II"/>
    <property type="match status" value="1"/>
</dbReference>
<organism evidence="4 5">
    <name type="scientific">Fusobacterium ulcerans</name>
    <dbReference type="NCBI Taxonomy" id="861"/>
    <lineage>
        <taxon>Bacteria</taxon>
        <taxon>Fusobacteriati</taxon>
        <taxon>Fusobacteriota</taxon>
        <taxon>Fusobacteriia</taxon>
        <taxon>Fusobacteriales</taxon>
        <taxon>Fusobacteriaceae</taxon>
        <taxon>Fusobacterium</taxon>
    </lineage>
</organism>
<dbReference type="PANTHER" id="PTHR31126:SF72">
    <property type="entry name" value="DUAL SPECIFICITY PROTEIN PHOSPHATASE TPBA"/>
    <property type="match status" value="1"/>
</dbReference>
<dbReference type="CDD" id="cd14529">
    <property type="entry name" value="TpbA-like"/>
    <property type="match status" value="1"/>
</dbReference>
<evidence type="ECO:0000256" key="2">
    <source>
        <dbReference type="SAM" id="SignalP"/>
    </source>
</evidence>
<feature type="domain" description="Tyrosine specific protein phosphatases" evidence="3">
    <location>
        <begin position="115"/>
        <end position="170"/>
    </location>
</feature>
<dbReference type="InterPro" id="IPR029021">
    <property type="entry name" value="Prot-tyrosine_phosphatase-like"/>
</dbReference>
<sequence length="204" mass="23657">MNTKTLKIKKMLPIIMIFFSFFILTNCSAQSINKTSDSKKWAVPIKVQGADNFYKVSETLFRSEQPTEDGMKNIEAFGIGTVISLRSRQKDVELAKNTELNLIHVSMRAWNPKYEDAVKVMYFLNPNNPETNKKPILIHCYHGADRTGMMVALYRMVYQNWEREEALNEMLNGGYGYHSMWKDIVTFIKTVDVEQLRKDSQIVN</sequence>
<dbReference type="Gene3D" id="3.90.190.10">
    <property type="entry name" value="Protein tyrosine phosphatase superfamily"/>
    <property type="match status" value="1"/>
</dbReference>
<protein>
    <submittedName>
        <fullName evidence="4">Protein tyrosine/serine phosphatase</fullName>
    </submittedName>
</protein>
<dbReference type="PANTHER" id="PTHR31126">
    <property type="entry name" value="TYROSINE-PROTEIN PHOSPHATASE"/>
    <property type="match status" value="1"/>
</dbReference>
<gene>
    <name evidence="4" type="ORF">NCTC12112_00165</name>
</gene>
<proteinExistence type="inferred from homology"/>
<dbReference type="GO" id="GO:0016791">
    <property type="term" value="F:phosphatase activity"/>
    <property type="evidence" value="ECO:0007669"/>
    <property type="project" value="TreeGrafter"/>
</dbReference>
<name>A0AAX2J6H6_9FUSO</name>
<dbReference type="AlphaFoldDB" id="A0AAX2J6H6"/>
<accession>A0AAX2J6H6</accession>
<evidence type="ECO:0000259" key="3">
    <source>
        <dbReference type="PROSITE" id="PS50056"/>
    </source>
</evidence>
<dbReference type="EMBL" id="LS483487">
    <property type="protein sequence ID" value="SQI99520.1"/>
    <property type="molecule type" value="Genomic_DNA"/>
</dbReference>
<dbReference type="KEGG" id="ful:C4N20_08080"/>
<reference evidence="4 5" key="1">
    <citation type="submission" date="2018-06" db="EMBL/GenBank/DDBJ databases">
        <authorList>
            <consortium name="Pathogen Informatics"/>
            <person name="Doyle S."/>
        </authorList>
    </citation>
    <scope>NUCLEOTIDE SEQUENCE [LARGE SCALE GENOMIC DNA]</scope>
    <source>
        <strain evidence="4 5">NCTC12112</strain>
    </source>
</reference>
<keyword evidence="2" id="KW-0732">Signal</keyword>
<dbReference type="RefSeq" id="WP_005978875.1">
    <property type="nucleotide sequence ID" value="NZ_CABKNW010000004.1"/>
</dbReference>
<dbReference type="PROSITE" id="PS00383">
    <property type="entry name" value="TYR_PHOSPHATASE_1"/>
    <property type="match status" value="1"/>
</dbReference>
<dbReference type="PROSITE" id="PS50056">
    <property type="entry name" value="TYR_PHOSPHATASE_2"/>
    <property type="match status" value="1"/>
</dbReference>
<dbReference type="InterPro" id="IPR055214">
    <property type="entry name" value="PTP-NADK"/>
</dbReference>
<dbReference type="GeneID" id="78454764"/>
<dbReference type="InterPro" id="IPR000387">
    <property type="entry name" value="Tyr_Pase_dom"/>
</dbReference>
<dbReference type="Pfam" id="PF22741">
    <property type="entry name" value="PTP-NADK"/>
    <property type="match status" value="1"/>
</dbReference>
<evidence type="ECO:0000313" key="5">
    <source>
        <dbReference type="Proteomes" id="UP000249008"/>
    </source>
</evidence>